<evidence type="ECO:0000313" key="3">
    <source>
        <dbReference type="Proteomes" id="UP001476807"/>
    </source>
</evidence>
<feature type="domain" description="DUF6984" evidence="1">
    <location>
        <begin position="4"/>
        <end position="101"/>
    </location>
</feature>
<evidence type="ECO:0000313" key="2">
    <source>
        <dbReference type="EMBL" id="MER2999586.1"/>
    </source>
</evidence>
<gene>
    <name evidence="2" type="ORF">ABS362_18685</name>
</gene>
<organism evidence="2 3">
    <name type="scientific">Pontibacter populi</name>
    <dbReference type="NCBI Taxonomy" id="890055"/>
    <lineage>
        <taxon>Bacteria</taxon>
        <taxon>Pseudomonadati</taxon>
        <taxon>Bacteroidota</taxon>
        <taxon>Cytophagia</taxon>
        <taxon>Cytophagales</taxon>
        <taxon>Hymenobacteraceae</taxon>
        <taxon>Pontibacter</taxon>
    </lineage>
</organism>
<name>A0ABV1RZI7_9BACT</name>
<proteinExistence type="predicted"/>
<dbReference type="EMBL" id="JBEOKT010000027">
    <property type="protein sequence ID" value="MER2999586.1"/>
    <property type="molecule type" value="Genomic_DNA"/>
</dbReference>
<accession>A0ABV1RZI7</accession>
<evidence type="ECO:0000259" key="1">
    <source>
        <dbReference type="Pfam" id="PF22480"/>
    </source>
</evidence>
<dbReference type="Proteomes" id="UP001476807">
    <property type="component" value="Unassembled WGS sequence"/>
</dbReference>
<keyword evidence="3" id="KW-1185">Reference proteome</keyword>
<dbReference type="InterPro" id="IPR054253">
    <property type="entry name" value="DUF6984"/>
</dbReference>
<reference evidence="2 3" key="1">
    <citation type="submission" date="2024-06" db="EMBL/GenBank/DDBJ databases">
        <title>Pontibacter populi HYL7-15.</title>
        <authorList>
            <person name="Kim M.K."/>
        </authorList>
    </citation>
    <scope>NUCLEOTIDE SEQUENCE [LARGE SCALE GENOMIC DNA]</scope>
    <source>
        <strain evidence="2 3">HYL7-15</strain>
    </source>
</reference>
<dbReference type="RefSeq" id="WP_350414467.1">
    <property type="nucleotide sequence ID" value="NZ_JBEOKT010000027.1"/>
</dbReference>
<sequence length="111" mass="13055">METRELKEHELNLVKHLVRISKKEGSYDIPDSVEELKDGKMGSIRFFSGEPKRKYAADLVQVEYKDEDNVPVIITLTLDNHQELYELEFWKVDFEQLNRYPKPDEVGVINS</sequence>
<protein>
    <recommendedName>
        <fullName evidence="1">DUF6984 domain-containing protein</fullName>
    </recommendedName>
</protein>
<comment type="caution">
    <text evidence="2">The sequence shown here is derived from an EMBL/GenBank/DDBJ whole genome shotgun (WGS) entry which is preliminary data.</text>
</comment>
<dbReference type="Pfam" id="PF22480">
    <property type="entry name" value="DUF6984"/>
    <property type="match status" value="1"/>
</dbReference>